<dbReference type="EMBL" id="VIWT01000001">
    <property type="protein sequence ID" value="TWF99965.1"/>
    <property type="molecule type" value="Genomic_DNA"/>
</dbReference>
<organism evidence="4 5">
    <name type="scientific">Kitasatospora viridis</name>
    <dbReference type="NCBI Taxonomy" id="281105"/>
    <lineage>
        <taxon>Bacteria</taxon>
        <taxon>Bacillati</taxon>
        <taxon>Actinomycetota</taxon>
        <taxon>Actinomycetes</taxon>
        <taxon>Kitasatosporales</taxon>
        <taxon>Streptomycetaceae</taxon>
        <taxon>Kitasatospora</taxon>
    </lineage>
</organism>
<keyword evidence="5" id="KW-1185">Reference proteome</keyword>
<comment type="caution">
    <text evidence="4">The sequence shown here is derived from an EMBL/GenBank/DDBJ whole genome shotgun (WGS) entry which is preliminary data.</text>
</comment>
<sequence>MAGSESPRSADPFRFLGSAEFPDSLSDASRPPRSSQGSRPSQGARPRSVLPSSESSPELSSELPAELSPEVSASTDSGVRSGGIRRTRGGRFAARLLRPATAVAKVFDGATPGPGENGGGDVRSKDSKHPAPLGGEDPVLRAQPAKPCDPAFQHGVVVGFDGSLSSERALAYAVGMARRSNCGLVIVHVANRLPATVWAGCEPPVFVDLPDHRTEVLGLELACADFLAGVPWILVERGGDICHEIEEVGKEYAADAIVVGTTKGIFGRVFGSVSGRLARRANRPVIVIP</sequence>
<gene>
    <name evidence="4" type="ORF">FHX73_113826</name>
</gene>
<name>A0A561UKT9_9ACTN</name>
<feature type="compositionally biased region" description="Low complexity" evidence="2">
    <location>
        <begin position="28"/>
        <end position="82"/>
    </location>
</feature>
<feature type="region of interest" description="Disordered" evidence="2">
    <location>
        <begin position="1"/>
        <end position="92"/>
    </location>
</feature>
<dbReference type="Proteomes" id="UP000317940">
    <property type="component" value="Unassembled WGS sequence"/>
</dbReference>
<dbReference type="CDD" id="cd00293">
    <property type="entry name" value="USP-like"/>
    <property type="match status" value="1"/>
</dbReference>
<evidence type="ECO:0000259" key="3">
    <source>
        <dbReference type="Pfam" id="PF00582"/>
    </source>
</evidence>
<feature type="domain" description="UspA" evidence="3">
    <location>
        <begin position="156"/>
        <end position="289"/>
    </location>
</feature>
<dbReference type="Pfam" id="PF00582">
    <property type="entry name" value="Usp"/>
    <property type="match status" value="1"/>
</dbReference>
<feature type="region of interest" description="Disordered" evidence="2">
    <location>
        <begin position="105"/>
        <end position="145"/>
    </location>
</feature>
<dbReference type="InterPro" id="IPR006016">
    <property type="entry name" value="UspA"/>
</dbReference>
<accession>A0A561UKT9</accession>
<dbReference type="PANTHER" id="PTHR46268:SF6">
    <property type="entry name" value="UNIVERSAL STRESS PROTEIN UP12"/>
    <property type="match status" value="1"/>
</dbReference>
<dbReference type="SUPFAM" id="SSF52402">
    <property type="entry name" value="Adenine nucleotide alpha hydrolases-like"/>
    <property type="match status" value="1"/>
</dbReference>
<evidence type="ECO:0000313" key="5">
    <source>
        <dbReference type="Proteomes" id="UP000317940"/>
    </source>
</evidence>
<dbReference type="PANTHER" id="PTHR46268">
    <property type="entry name" value="STRESS RESPONSE PROTEIN NHAX"/>
    <property type="match status" value="1"/>
</dbReference>
<dbReference type="AlphaFoldDB" id="A0A561UKT9"/>
<evidence type="ECO:0000313" key="4">
    <source>
        <dbReference type="EMBL" id="TWF99965.1"/>
    </source>
</evidence>
<reference evidence="4 5" key="1">
    <citation type="submission" date="2019-06" db="EMBL/GenBank/DDBJ databases">
        <title>Sequencing the genomes of 1000 actinobacteria strains.</title>
        <authorList>
            <person name="Klenk H.-P."/>
        </authorList>
    </citation>
    <scope>NUCLEOTIDE SEQUENCE [LARGE SCALE GENOMIC DNA]</scope>
    <source>
        <strain evidence="4 5">DSM 44826</strain>
    </source>
</reference>
<proteinExistence type="inferred from homology"/>
<dbReference type="InterPro" id="IPR006015">
    <property type="entry name" value="Universal_stress_UspA"/>
</dbReference>
<evidence type="ECO:0000256" key="1">
    <source>
        <dbReference type="ARBA" id="ARBA00008791"/>
    </source>
</evidence>
<comment type="similarity">
    <text evidence="1">Belongs to the universal stress protein A family.</text>
</comment>
<dbReference type="PRINTS" id="PR01438">
    <property type="entry name" value="UNVRSLSTRESS"/>
</dbReference>
<evidence type="ECO:0000256" key="2">
    <source>
        <dbReference type="SAM" id="MobiDB-lite"/>
    </source>
</evidence>
<dbReference type="Gene3D" id="3.40.50.12370">
    <property type="match status" value="1"/>
</dbReference>
<protein>
    <submittedName>
        <fullName evidence="4">Nucleotide-binding universal stress UspA family protein</fullName>
    </submittedName>
</protein>